<dbReference type="AlphaFoldDB" id="A0A6H1U0C0"/>
<evidence type="ECO:0000313" key="3">
    <source>
        <dbReference type="Proteomes" id="UP000500857"/>
    </source>
</evidence>
<dbReference type="Pfam" id="PF20376">
    <property type="entry name" value="DUF6671"/>
    <property type="match status" value="1"/>
</dbReference>
<evidence type="ECO:0000313" key="2">
    <source>
        <dbReference type="EMBL" id="QIZ71847.1"/>
    </source>
</evidence>
<dbReference type="RefSeq" id="WP_168569999.1">
    <property type="nucleotide sequence ID" value="NZ_CP051167.1"/>
</dbReference>
<proteinExistence type="predicted"/>
<gene>
    <name evidence="2" type="ORF">HCG48_15700</name>
</gene>
<evidence type="ECO:0000259" key="1">
    <source>
        <dbReference type="Pfam" id="PF20376"/>
    </source>
</evidence>
<dbReference type="EMBL" id="CP051167">
    <property type="protein sequence ID" value="QIZ71847.1"/>
    <property type="molecule type" value="Genomic_DNA"/>
</dbReference>
<dbReference type="Proteomes" id="UP000500857">
    <property type="component" value="Chromosome"/>
</dbReference>
<dbReference type="KEGG" id="oxy:HCG48_15700"/>
<sequence>MMTADFLKERVAAIATMHRKERAIAPILAEKLAIRSIVPQNFNTDRFGTFTREIKRKGTQIETARLKAIAAIELTGETLAIASEGSFGPHPAIPFLPSNREVVLLHDRTMDLEVIGEAISTKTNYSHRRVSSVEEALAFAENIGFPEHGLVAIVGDRENEEIFKGINNSEQLADIIETGIARSADKKVHLETDMRAHFNPLRLQVIEQATLDLIRKLECSCPECDWPGFDVIERKAGLPCEWCHLPTSLMLAEIHGCKKCGFKQEVLFPQGRKTANPGECHYCNP</sequence>
<accession>A0A6H1U0C0</accession>
<protein>
    <recommendedName>
        <fullName evidence="1">DUF6671 domain-containing protein</fullName>
    </recommendedName>
</protein>
<reference evidence="2 3" key="1">
    <citation type="submission" date="2020-04" db="EMBL/GenBank/DDBJ databases">
        <authorList>
            <person name="Basu S."/>
            <person name="Maruthanayagam V."/>
            <person name="Chakraborty S."/>
            <person name="Pramanik A."/>
            <person name="Mukherjee J."/>
            <person name="Brink B."/>
        </authorList>
    </citation>
    <scope>NUCLEOTIDE SEQUENCE [LARGE SCALE GENOMIC DNA]</scope>
    <source>
        <strain evidence="2 3">AP17</strain>
    </source>
</reference>
<feature type="domain" description="DUF6671" evidence="1">
    <location>
        <begin position="67"/>
        <end position="285"/>
    </location>
</feature>
<keyword evidence="3" id="KW-1185">Reference proteome</keyword>
<organism evidence="2 3">
    <name type="scientific">Oxynema aestuarii AP17</name>
    <dbReference type="NCBI Taxonomy" id="2064643"/>
    <lineage>
        <taxon>Bacteria</taxon>
        <taxon>Bacillati</taxon>
        <taxon>Cyanobacteriota</taxon>
        <taxon>Cyanophyceae</taxon>
        <taxon>Oscillatoriophycideae</taxon>
        <taxon>Oscillatoriales</taxon>
        <taxon>Oscillatoriaceae</taxon>
        <taxon>Oxynema</taxon>
        <taxon>Oxynema aestuarii</taxon>
    </lineage>
</organism>
<name>A0A6H1U0C0_9CYAN</name>
<dbReference type="InterPro" id="IPR046612">
    <property type="entry name" value="DUF6671"/>
</dbReference>